<dbReference type="GO" id="GO:0048477">
    <property type="term" value="P:oogenesis"/>
    <property type="evidence" value="ECO:0007669"/>
    <property type="project" value="TreeGrafter"/>
</dbReference>
<gene>
    <name evidence="3" type="ORF">PoB_002522100</name>
</gene>
<keyword evidence="1" id="KW-0469">Meiosis</keyword>
<reference evidence="3 4" key="1">
    <citation type="journal article" date="2021" name="Elife">
        <title>Chloroplast acquisition without the gene transfer in kleptoplastic sea slugs, Plakobranchus ocellatus.</title>
        <authorList>
            <person name="Maeda T."/>
            <person name="Takahashi S."/>
            <person name="Yoshida T."/>
            <person name="Shimamura S."/>
            <person name="Takaki Y."/>
            <person name="Nagai Y."/>
            <person name="Toyoda A."/>
            <person name="Suzuki Y."/>
            <person name="Arimoto A."/>
            <person name="Ishii H."/>
            <person name="Satoh N."/>
            <person name="Nishiyama T."/>
            <person name="Hasebe M."/>
            <person name="Maruyama T."/>
            <person name="Minagawa J."/>
            <person name="Obokata J."/>
            <person name="Shigenobu S."/>
        </authorList>
    </citation>
    <scope>NUCLEOTIDE SEQUENCE [LARGE SCALE GENOMIC DNA]</scope>
</reference>
<protein>
    <submittedName>
        <fullName evidence="3">Meiosis-specific protein mei4-like</fullName>
    </submittedName>
</protein>
<sequence length="352" mass="39308">MNANPDEESSPSQYQQGVNVLWMKLAVAVAIICNKPPDITAKKHAENLRAQLFSIQSKHQGRFSITKHSTQPPSVNDGIGDSNVVKACNQQMTPPSSSDVAVSTSQSMETFADQASNILLDHLSWENMRFSRSVIALKNLSLQTSASNHQAVCDAAVSHVQTLHGVLERDLVRISEACLCQAARSLILAMERCPWLQEEASFMQEVCRFVELIVHSLTVQPIDFGQYPAHRQKHSLVSMLLVFLEHAPVPLGLSIVDQLIESLEAFCSSLKQAEASSELMNSELFENSFFTVKCIELTMNLWQRECPAHPALLHEVQRRLNGCLMHITDRYPLVAQAVWRLISLVEAILQNR</sequence>
<name>A0AAV3ZRW7_9GAST</name>
<comment type="caution">
    <text evidence="3">The sequence shown here is derived from an EMBL/GenBank/DDBJ whole genome shotgun (WGS) entry which is preliminary data.</text>
</comment>
<keyword evidence="4" id="KW-1185">Reference proteome</keyword>
<evidence type="ECO:0000313" key="4">
    <source>
        <dbReference type="Proteomes" id="UP000735302"/>
    </source>
</evidence>
<dbReference type="GO" id="GO:0007129">
    <property type="term" value="P:homologous chromosome pairing at meiosis"/>
    <property type="evidence" value="ECO:0007669"/>
    <property type="project" value="TreeGrafter"/>
</dbReference>
<evidence type="ECO:0000313" key="3">
    <source>
        <dbReference type="EMBL" id="GFN98715.1"/>
    </source>
</evidence>
<proteinExistence type="inferred from homology"/>
<dbReference type="Proteomes" id="UP000735302">
    <property type="component" value="Unassembled WGS sequence"/>
</dbReference>
<dbReference type="PANTHER" id="PTHR28575:SF1">
    <property type="entry name" value="MEIOSIS-SPECIFIC PROTEIN MEI4"/>
    <property type="match status" value="1"/>
</dbReference>
<dbReference type="AlphaFoldDB" id="A0AAV3ZRW7"/>
<dbReference type="GO" id="GO:0042138">
    <property type="term" value="P:meiotic DNA double-strand break formation"/>
    <property type="evidence" value="ECO:0007669"/>
    <property type="project" value="InterPro"/>
</dbReference>
<dbReference type="GO" id="GO:0000800">
    <property type="term" value="C:lateral element"/>
    <property type="evidence" value="ECO:0007669"/>
    <property type="project" value="TreeGrafter"/>
</dbReference>
<dbReference type="InterPro" id="IPR025888">
    <property type="entry name" value="MEI4"/>
</dbReference>
<evidence type="ECO:0000256" key="2">
    <source>
        <dbReference type="ARBA" id="ARBA00093453"/>
    </source>
</evidence>
<dbReference type="GO" id="GO:0007283">
    <property type="term" value="P:spermatogenesis"/>
    <property type="evidence" value="ECO:0007669"/>
    <property type="project" value="TreeGrafter"/>
</dbReference>
<evidence type="ECO:0000256" key="1">
    <source>
        <dbReference type="ARBA" id="ARBA00023254"/>
    </source>
</evidence>
<accession>A0AAV3ZRW7</accession>
<comment type="similarity">
    <text evidence="2">Belongs to the MEI4L family.</text>
</comment>
<organism evidence="3 4">
    <name type="scientific">Plakobranchus ocellatus</name>
    <dbReference type="NCBI Taxonomy" id="259542"/>
    <lineage>
        <taxon>Eukaryota</taxon>
        <taxon>Metazoa</taxon>
        <taxon>Spiralia</taxon>
        <taxon>Lophotrochozoa</taxon>
        <taxon>Mollusca</taxon>
        <taxon>Gastropoda</taxon>
        <taxon>Heterobranchia</taxon>
        <taxon>Euthyneura</taxon>
        <taxon>Panpulmonata</taxon>
        <taxon>Sacoglossa</taxon>
        <taxon>Placobranchoidea</taxon>
        <taxon>Plakobranchidae</taxon>
        <taxon>Plakobranchus</taxon>
    </lineage>
</organism>
<dbReference type="GO" id="GO:0006310">
    <property type="term" value="P:DNA recombination"/>
    <property type="evidence" value="ECO:0007669"/>
    <property type="project" value="InterPro"/>
</dbReference>
<dbReference type="PANTHER" id="PTHR28575">
    <property type="entry name" value="MEIOSIS-SPECIFIC PROTEIN MEI4"/>
    <property type="match status" value="1"/>
</dbReference>
<dbReference type="EMBL" id="BLXT01002861">
    <property type="protein sequence ID" value="GFN98715.1"/>
    <property type="molecule type" value="Genomic_DNA"/>
</dbReference>